<dbReference type="AlphaFoldDB" id="A0A840R9J7"/>
<evidence type="ECO:0000313" key="1">
    <source>
        <dbReference type="EMBL" id="MBB5189577.1"/>
    </source>
</evidence>
<dbReference type="Gene3D" id="1.25.40.10">
    <property type="entry name" value="Tetratricopeptide repeat domain"/>
    <property type="match status" value="1"/>
</dbReference>
<comment type="caution">
    <text evidence="1">The sequence shown here is derived from an EMBL/GenBank/DDBJ whole genome shotgun (WGS) entry which is preliminary data.</text>
</comment>
<sequence length="186" mass="20754">MEMTKNGTRWFNSISNFTQKGKEFPVPANSLTTKAYFQNFIQDEDKRTFNKAGQLLQKTESSLEGLALMEGLAQKGIGKAAYNTAVAYLRGIGHDEEGTKSVHFMLMAAEAGVARAFYPAGVMLYHATDANTQGVDGLLPQHMRRYLAAAWHWRAGLVDDKRVFKANSQILFGSILFKCIGCVRWH</sequence>
<dbReference type="Proteomes" id="UP000543030">
    <property type="component" value="Unassembled WGS sequence"/>
</dbReference>
<organism evidence="1 2">
    <name type="scientific">Silvimonas terrae</name>
    <dbReference type="NCBI Taxonomy" id="300266"/>
    <lineage>
        <taxon>Bacteria</taxon>
        <taxon>Pseudomonadati</taxon>
        <taxon>Pseudomonadota</taxon>
        <taxon>Betaproteobacteria</taxon>
        <taxon>Neisseriales</taxon>
        <taxon>Chitinibacteraceae</taxon>
        <taxon>Silvimonas</taxon>
    </lineage>
</organism>
<evidence type="ECO:0000313" key="2">
    <source>
        <dbReference type="Proteomes" id="UP000543030"/>
    </source>
</evidence>
<protein>
    <submittedName>
        <fullName evidence="1">TPR repeat protein</fullName>
    </submittedName>
</protein>
<gene>
    <name evidence="1" type="ORF">HNQ50_000287</name>
</gene>
<dbReference type="InterPro" id="IPR011990">
    <property type="entry name" value="TPR-like_helical_dom_sf"/>
</dbReference>
<proteinExistence type="predicted"/>
<reference evidence="1 2" key="1">
    <citation type="submission" date="2020-08" db="EMBL/GenBank/DDBJ databases">
        <title>Genomic Encyclopedia of Type Strains, Phase IV (KMG-IV): sequencing the most valuable type-strain genomes for metagenomic binning, comparative biology and taxonomic classification.</title>
        <authorList>
            <person name="Goeker M."/>
        </authorList>
    </citation>
    <scope>NUCLEOTIDE SEQUENCE [LARGE SCALE GENOMIC DNA]</scope>
    <source>
        <strain evidence="1 2">DSM 18233</strain>
    </source>
</reference>
<dbReference type="RefSeq" id="WP_184096806.1">
    <property type="nucleotide sequence ID" value="NZ_JACHHN010000001.1"/>
</dbReference>
<dbReference type="SUPFAM" id="SSF81901">
    <property type="entry name" value="HCP-like"/>
    <property type="match status" value="1"/>
</dbReference>
<dbReference type="EMBL" id="JACHHN010000001">
    <property type="protein sequence ID" value="MBB5189577.1"/>
    <property type="molecule type" value="Genomic_DNA"/>
</dbReference>
<accession>A0A840R9J7</accession>
<name>A0A840R9J7_9NEIS</name>
<keyword evidence="2" id="KW-1185">Reference proteome</keyword>